<keyword evidence="3" id="KW-0804">Transcription</keyword>
<protein>
    <recommendedName>
        <fullName evidence="8">Transcriptional coactivator HFI1/ADA1</fullName>
    </recommendedName>
</protein>
<comment type="subcellular location">
    <subcellularLocation>
        <location evidence="1">Nucleus</location>
    </subcellularLocation>
</comment>
<dbReference type="GO" id="GO:0006357">
    <property type="term" value="P:regulation of transcription by RNA polymerase II"/>
    <property type="evidence" value="ECO:0007669"/>
    <property type="project" value="TreeGrafter"/>
</dbReference>
<evidence type="ECO:0008006" key="8">
    <source>
        <dbReference type="Google" id="ProtNLM"/>
    </source>
</evidence>
<keyword evidence="7" id="KW-1185">Reference proteome</keyword>
<dbReference type="RefSeq" id="XP_016212951.1">
    <property type="nucleotide sequence ID" value="XM_016359272.1"/>
</dbReference>
<dbReference type="Pfam" id="PF12767">
    <property type="entry name" value="SAGA-Tad1"/>
    <property type="match status" value="1"/>
</dbReference>
<evidence type="ECO:0000256" key="2">
    <source>
        <dbReference type="ARBA" id="ARBA00023015"/>
    </source>
</evidence>
<reference evidence="6 7" key="1">
    <citation type="submission" date="2015-01" db="EMBL/GenBank/DDBJ databases">
        <title>The Genome Sequence of Ochroconis gallopava CBS43764.</title>
        <authorList>
            <consortium name="The Broad Institute Genomics Platform"/>
            <person name="Cuomo C."/>
            <person name="de Hoog S."/>
            <person name="Gorbushina A."/>
            <person name="Stielow B."/>
            <person name="Teixiera M."/>
            <person name="Abouelleil A."/>
            <person name="Chapman S.B."/>
            <person name="Priest M."/>
            <person name="Young S.K."/>
            <person name="Wortman J."/>
            <person name="Nusbaum C."/>
            <person name="Birren B."/>
        </authorList>
    </citation>
    <scope>NUCLEOTIDE SEQUENCE [LARGE SCALE GENOMIC DNA]</scope>
    <source>
        <strain evidence="6 7">CBS 43764</strain>
    </source>
</reference>
<dbReference type="STRING" id="253628.A0A0D1YR84"/>
<dbReference type="HOGENOM" id="CLU_038277_1_0_1"/>
<dbReference type="AlphaFoldDB" id="A0A0D1YR84"/>
<dbReference type="GO" id="GO:0000124">
    <property type="term" value="C:SAGA complex"/>
    <property type="evidence" value="ECO:0007669"/>
    <property type="project" value="TreeGrafter"/>
</dbReference>
<keyword evidence="4" id="KW-0539">Nucleus</keyword>
<name>A0A0D1YR84_9PEZI</name>
<evidence type="ECO:0000256" key="4">
    <source>
        <dbReference type="ARBA" id="ARBA00023242"/>
    </source>
</evidence>
<dbReference type="GO" id="GO:0003713">
    <property type="term" value="F:transcription coactivator activity"/>
    <property type="evidence" value="ECO:0007669"/>
    <property type="project" value="TreeGrafter"/>
</dbReference>
<sequence length="402" mass="44747">MTSLSRTDSLGGGPLTPTMSSKSLNGSLSGGMRLGRAGPPRIDLEPIYTQLKAAIGENMNLYRDSIGAYMMGRLNQEELSLRIDPFIYSSASTTHLHNQLLAGIYANSMREPPETEIAPFVAAHDKPTTTSGKPASGDAAEQRLKLEIMALPARERHRLKQLADSGYGGDEFQRIMKEVKDRGVIKPPDVVPAGAGGFNKTNWELEISKRFELPLFSESNEFPDADMVQKRMVPICYQEGLAGGCNAGCSDLVNIAAEMFVKQLLTECFRRVRSNGANYIQTHAFKKKLEREEEQLQRGVIKRDSFGLLPCEQEVERHRPPFGVEDLRFALSLGNSYMAQNKILTAKIFNRALQRQEDKELGRKSRSRTNGFANGARGLAHHPKMERTQLDDTLDEILDVAY</sequence>
<dbReference type="PANTHER" id="PTHR21277">
    <property type="entry name" value="TRANSCRIPTIONAL ADAPTER 1"/>
    <property type="match status" value="1"/>
</dbReference>
<organism evidence="6 7">
    <name type="scientific">Verruconis gallopava</name>
    <dbReference type="NCBI Taxonomy" id="253628"/>
    <lineage>
        <taxon>Eukaryota</taxon>
        <taxon>Fungi</taxon>
        <taxon>Dikarya</taxon>
        <taxon>Ascomycota</taxon>
        <taxon>Pezizomycotina</taxon>
        <taxon>Dothideomycetes</taxon>
        <taxon>Pleosporomycetidae</taxon>
        <taxon>Venturiales</taxon>
        <taxon>Sympoventuriaceae</taxon>
        <taxon>Verruconis</taxon>
    </lineage>
</organism>
<evidence type="ECO:0000313" key="6">
    <source>
        <dbReference type="EMBL" id="KIW03082.1"/>
    </source>
</evidence>
<dbReference type="OrthoDB" id="10264870at2759"/>
<feature type="region of interest" description="Disordered" evidence="5">
    <location>
        <begin position="1"/>
        <end position="39"/>
    </location>
</feature>
<dbReference type="EMBL" id="KN847546">
    <property type="protein sequence ID" value="KIW03082.1"/>
    <property type="molecule type" value="Genomic_DNA"/>
</dbReference>
<dbReference type="GO" id="GO:0005634">
    <property type="term" value="C:nucleus"/>
    <property type="evidence" value="ECO:0007669"/>
    <property type="project" value="UniProtKB-SubCell"/>
</dbReference>
<dbReference type="PANTHER" id="PTHR21277:SF5">
    <property type="entry name" value="TRANSCRIPTIONAL ADAPTER 1"/>
    <property type="match status" value="1"/>
</dbReference>
<dbReference type="InterPro" id="IPR024738">
    <property type="entry name" value="Hfi1/Tada1"/>
</dbReference>
<proteinExistence type="predicted"/>
<dbReference type="InParanoid" id="A0A0D1YR84"/>
<dbReference type="Proteomes" id="UP000053259">
    <property type="component" value="Unassembled WGS sequence"/>
</dbReference>
<gene>
    <name evidence="6" type="ORF">PV09_05727</name>
</gene>
<dbReference type="FunCoup" id="A0A0D1YR84">
    <property type="interactions" value="972"/>
</dbReference>
<keyword evidence="2" id="KW-0805">Transcription regulation</keyword>
<evidence type="ECO:0000256" key="5">
    <source>
        <dbReference type="SAM" id="MobiDB-lite"/>
    </source>
</evidence>
<feature type="region of interest" description="Disordered" evidence="5">
    <location>
        <begin position="359"/>
        <end position="378"/>
    </location>
</feature>
<evidence type="ECO:0000256" key="1">
    <source>
        <dbReference type="ARBA" id="ARBA00004123"/>
    </source>
</evidence>
<dbReference type="GeneID" id="27313700"/>
<accession>A0A0D1YR84</accession>
<dbReference type="VEuPathDB" id="FungiDB:PV09_05727"/>
<evidence type="ECO:0000256" key="3">
    <source>
        <dbReference type="ARBA" id="ARBA00023163"/>
    </source>
</evidence>
<evidence type="ECO:0000313" key="7">
    <source>
        <dbReference type="Proteomes" id="UP000053259"/>
    </source>
</evidence>